<feature type="signal peptide" evidence="1">
    <location>
        <begin position="1"/>
        <end position="22"/>
    </location>
</feature>
<organism evidence="2 3">
    <name type="scientific">Flavobacterium piscis</name>
    <dbReference type="NCBI Taxonomy" id="1114874"/>
    <lineage>
        <taxon>Bacteria</taxon>
        <taxon>Pseudomonadati</taxon>
        <taxon>Bacteroidota</taxon>
        <taxon>Flavobacteriia</taxon>
        <taxon>Flavobacteriales</taxon>
        <taxon>Flavobacteriaceae</taxon>
        <taxon>Flavobacterium</taxon>
    </lineage>
</organism>
<dbReference type="RefSeq" id="WP_310283006.1">
    <property type="nucleotide sequence ID" value="NZ_JAVDWQ010000014.1"/>
</dbReference>
<evidence type="ECO:0008006" key="4">
    <source>
        <dbReference type="Google" id="ProtNLM"/>
    </source>
</evidence>
<feature type="chain" id="PRO_5045842949" description="DUF4329 domain-containing protein" evidence="1">
    <location>
        <begin position="23"/>
        <end position="499"/>
    </location>
</feature>
<reference evidence="2 3" key="1">
    <citation type="submission" date="2023-07" db="EMBL/GenBank/DDBJ databases">
        <title>Sorghum-associated microbial communities from plants grown in Nebraska, USA.</title>
        <authorList>
            <person name="Schachtman D."/>
        </authorList>
    </citation>
    <scope>NUCLEOTIDE SEQUENCE [LARGE SCALE GENOMIC DNA]</scope>
    <source>
        <strain evidence="2 3">4129</strain>
    </source>
</reference>
<comment type="caution">
    <text evidence="2">The sequence shown here is derived from an EMBL/GenBank/DDBJ whole genome shotgun (WGS) entry which is preliminary data.</text>
</comment>
<proteinExistence type="predicted"/>
<dbReference type="Proteomes" id="UP001269081">
    <property type="component" value="Unassembled WGS sequence"/>
</dbReference>
<dbReference type="EMBL" id="JAVDWQ010000014">
    <property type="protein sequence ID" value="MDR7211650.1"/>
    <property type="molecule type" value="Genomic_DNA"/>
</dbReference>
<gene>
    <name evidence="2" type="ORF">J2W48_003607</name>
</gene>
<evidence type="ECO:0000313" key="3">
    <source>
        <dbReference type="Proteomes" id="UP001269081"/>
    </source>
</evidence>
<sequence>MQKSIKRYICIIAILGTMMGYAQTTNGGALNEVVVRANAADLAYRAWLQQIEDGQGQRAMAEAVAKLKAEALARAEAIAIADAQAQGGSPASSTAKYGEKPMTKKQFDAYRQVLIDEKFGFKYKANYVVTTSDGKKHTGTIFILTDKKGHDMHYFTPNSSDGRYTVGMYYRITNYQSSSATTTGGSGSPGSTGTTTTPFTYDASGFPTGQANYINESGVSAGITILPNTSPVTVISTAQITYTWYMDFDGDGYHSYTQDKARHPGTFWNSSTKGLDCDDKDATKTTDCSGNLPLKGWFLDNDRDGYFAEVQTSTTKPTTPGNWTDVMTKGPDCNDAVASADNSVCSVATPTPCTNKTVCSAGYSLVKCECVPDVPPDPCETLKKLNEDIKYKEKLAFVIEKAKTDSTKEYGYCIAKGASDYEAGTNDSFGDLDFPNDSELYGIIHDHTSPRRTIDANGNPETKKFIQMFSREDLRTFVMMLNNTASNGAAIADVFFYFL</sequence>
<name>A0ABU1YBN4_9FLAO</name>
<keyword evidence="1" id="KW-0732">Signal</keyword>
<protein>
    <recommendedName>
        <fullName evidence="4">DUF4329 domain-containing protein</fullName>
    </recommendedName>
</protein>
<accession>A0ABU1YBN4</accession>
<evidence type="ECO:0000256" key="1">
    <source>
        <dbReference type="SAM" id="SignalP"/>
    </source>
</evidence>
<evidence type="ECO:0000313" key="2">
    <source>
        <dbReference type="EMBL" id="MDR7211650.1"/>
    </source>
</evidence>
<keyword evidence="3" id="KW-1185">Reference proteome</keyword>